<keyword evidence="1" id="KW-1133">Transmembrane helix</keyword>
<evidence type="ECO:0000313" key="3">
    <source>
        <dbReference type="Proteomes" id="UP000235145"/>
    </source>
</evidence>
<keyword evidence="3" id="KW-1185">Reference proteome</keyword>
<dbReference type="EMBL" id="NBSK02000004">
    <property type="protein sequence ID" value="KAJ0212553.1"/>
    <property type="molecule type" value="Genomic_DNA"/>
</dbReference>
<name>A0A9R1VWF0_LACSA</name>
<evidence type="ECO:0000313" key="2">
    <source>
        <dbReference type="EMBL" id="KAJ0212553.1"/>
    </source>
</evidence>
<proteinExistence type="predicted"/>
<keyword evidence="1" id="KW-0472">Membrane</keyword>
<dbReference type="AlphaFoldDB" id="A0A9R1VWF0"/>
<organism evidence="2 3">
    <name type="scientific">Lactuca sativa</name>
    <name type="common">Garden lettuce</name>
    <dbReference type="NCBI Taxonomy" id="4236"/>
    <lineage>
        <taxon>Eukaryota</taxon>
        <taxon>Viridiplantae</taxon>
        <taxon>Streptophyta</taxon>
        <taxon>Embryophyta</taxon>
        <taxon>Tracheophyta</taxon>
        <taxon>Spermatophyta</taxon>
        <taxon>Magnoliopsida</taxon>
        <taxon>eudicotyledons</taxon>
        <taxon>Gunneridae</taxon>
        <taxon>Pentapetalae</taxon>
        <taxon>asterids</taxon>
        <taxon>campanulids</taxon>
        <taxon>Asterales</taxon>
        <taxon>Asteraceae</taxon>
        <taxon>Cichorioideae</taxon>
        <taxon>Cichorieae</taxon>
        <taxon>Lactucinae</taxon>
        <taxon>Lactuca</taxon>
    </lineage>
</organism>
<accession>A0A9R1VWF0</accession>
<protein>
    <recommendedName>
        <fullName evidence="4">Transmembrane protein</fullName>
    </recommendedName>
</protein>
<gene>
    <name evidence="2" type="ORF">LSAT_V11C400182140</name>
</gene>
<keyword evidence="1" id="KW-0812">Transmembrane</keyword>
<sequence>MVSSSSGHYNLHSQCRGYKEKQSRPATCRSMFHLRLSDLIAGRCSRLRARLASPFSFYSLLCINLWFLTTFCLIFVDFVVTGGPPITSHHRGPLTSTDSGG</sequence>
<reference evidence="2 3" key="1">
    <citation type="journal article" date="2017" name="Nat. Commun.">
        <title>Genome assembly with in vitro proximity ligation data and whole-genome triplication in lettuce.</title>
        <authorList>
            <person name="Reyes-Chin-Wo S."/>
            <person name="Wang Z."/>
            <person name="Yang X."/>
            <person name="Kozik A."/>
            <person name="Arikit S."/>
            <person name="Song C."/>
            <person name="Xia L."/>
            <person name="Froenicke L."/>
            <person name="Lavelle D.O."/>
            <person name="Truco M.J."/>
            <person name="Xia R."/>
            <person name="Zhu S."/>
            <person name="Xu C."/>
            <person name="Xu H."/>
            <person name="Xu X."/>
            <person name="Cox K."/>
            <person name="Korf I."/>
            <person name="Meyers B.C."/>
            <person name="Michelmore R.W."/>
        </authorList>
    </citation>
    <scope>NUCLEOTIDE SEQUENCE [LARGE SCALE GENOMIC DNA]</scope>
    <source>
        <strain evidence="3">cv. Salinas</strain>
        <tissue evidence="2">Seedlings</tissue>
    </source>
</reference>
<evidence type="ECO:0008006" key="4">
    <source>
        <dbReference type="Google" id="ProtNLM"/>
    </source>
</evidence>
<feature type="transmembrane region" description="Helical" evidence="1">
    <location>
        <begin position="55"/>
        <end position="76"/>
    </location>
</feature>
<dbReference type="Proteomes" id="UP000235145">
    <property type="component" value="Unassembled WGS sequence"/>
</dbReference>
<comment type="caution">
    <text evidence="2">The sequence shown here is derived from an EMBL/GenBank/DDBJ whole genome shotgun (WGS) entry which is preliminary data.</text>
</comment>
<evidence type="ECO:0000256" key="1">
    <source>
        <dbReference type="SAM" id="Phobius"/>
    </source>
</evidence>